<evidence type="ECO:0000259" key="8">
    <source>
        <dbReference type="Pfam" id="PF08546"/>
    </source>
</evidence>
<dbReference type="InterPro" id="IPR036291">
    <property type="entry name" value="NAD(P)-bd_dom_sf"/>
</dbReference>
<dbReference type="FunFam" id="1.10.1040.10:FF:000017">
    <property type="entry name" value="2-dehydropantoate 2-reductase"/>
    <property type="match status" value="1"/>
</dbReference>
<dbReference type="InterPro" id="IPR013752">
    <property type="entry name" value="KPA_reductase"/>
</dbReference>
<dbReference type="InterPro" id="IPR013332">
    <property type="entry name" value="KPR_N"/>
</dbReference>
<evidence type="ECO:0000256" key="2">
    <source>
        <dbReference type="ARBA" id="ARBA00013014"/>
    </source>
</evidence>
<evidence type="ECO:0000256" key="1">
    <source>
        <dbReference type="ARBA" id="ARBA00004994"/>
    </source>
</evidence>
<dbReference type="EMBL" id="FMJB01000046">
    <property type="protein sequence ID" value="SCM67499.1"/>
    <property type="molecule type" value="Genomic_DNA"/>
</dbReference>
<dbReference type="PANTHER" id="PTHR21708">
    <property type="entry name" value="PROBABLE 2-DEHYDROPANTOATE 2-REDUCTASE"/>
    <property type="match status" value="1"/>
</dbReference>
<accession>A0A1M4MY34</accession>
<name>A0A1M4MY34_9RHOB</name>
<evidence type="ECO:0000256" key="6">
    <source>
        <dbReference type="ARBA" id="ARBA00048793"/>
    </source>
</evidence>
<evidence type="ECO:0000313" key="10">
    <source>
        <dbReference type="Proteomes" id="UP000184085"/>
    </source>
</evidence>
<dbReference type="AlphaFoldDB" id="A0A1M4MY34"/>
<sequence>MKVSVIGAGAIGGWLTAGFVKGGAEATVLARGASLAALQNTGLVLEADGTTETIPVTATNDPDQLRGADLLLLGVKAHDLPALAPVIEQIMTAETLVMPAVNGLPFWFLSGFGGPAEGKTLASVDPGGTLAKLMPVERVVANVVHAASRVAAPGHIQLVKANKVILGGQPDGLSDIAACLQRGGIPIETTDAIHREVWMKLWGNSNMNPLSALARADAAQLHDDPGANSVIRTMMQEMADLGVRIGLEGFDDIEGRMATTRKLGPIRTSMLQDVEAGRPFELGPILGALVELAELVDQPVPMMKGIHGLAGLLDRNLRAV</sequence>
<feature type="domain" description="Ketopantoate reductase C-terminal" evidence="8">
    <location>
        <begin position="193"/>
        <end position="310"/>
    </location>
</feature>
<dbReference type="SUPFAM" id="SSF48179">
    <property type="entry name" value="6-phosphogluconate dehydrogenase C-terminal domain-like"/>
    <property type="match status" value="1"/>
</dbReference>
<dbReference type="Proteomes" id="UP000184085">
    <property type="component" value="Unassembled WGS sequence"/>
</dbReference>
<dbReference type="InterPro" id="IPR013328">
    <property type="entry name" value="6PGD_dom2"/>
</dbReference>
<keyword evidence="10" id="KW-1185">Reference proteome</keyword>
<dbReference type="NCBIfam" id="NF005089">
    <property type="entry name" value="PRK06522.1-4"/>
    <property type="match status" value="1"/>
</dbReference>
<dbReference type="UniPathway" id="UPA00028">
    <property type="reaction ID" value="UER00004"/>
</dbReference>
<reference evidence="10" key="1">
    <citation type="submission" date="2016-09" db="EMBL/GenBank/DDBJ databases">
        <authorList>
            <person name="Wibberg D."/>
        </authorList>
    </citation>
    <scope>NUCLEOTIDE SEQUENCE [LARGE SCALE GENOMIC DNA]</scope>
</reference>
<proteinExistence type="predicted"/>
<evidence type="ECO:0000313" key="9">
    <source>
        <dbReference type="EMBL" id="SCM67499.1"/>
    </source>
</evidence>
<dbReference type="Gene3D" id="3.40.50.720">
    <property type="entry name" value="NAD(P)-binding Rossmann-like Domain"/>
    <property type="match status" value="1"/>
</dbReference>
<protein>
    <recommendedName>
        <fullName evidence="3">2-dehydropantoate 2-reductase</fullName>
        <ecNumber evidence="2">1.1.1.169</ecNumber>
    </recommendedName>
    <alternativeName>
        <fullName evidence="5">Ketopantoate reductase</fullName>
    </alternativeName>
</protein>
<dbReference type="Pfam" id="PF02558">
    <property type="entry name" value="ApbA"/>
    <property type="match status" value="1"/>
</dbReference>
<organism evidence="9 10">
    <name type="scientific">Donghicola eburneus</name>
    <dbReference type="NCBI Taxonomy" id="393278"/>
    <lineage>
        <taxon>Bacteria</taxon>
        <taxon>Pseudomonadati</taxon>
        <taxon>Pseudomonadota</taxon>
        <taxon>Alphaproteobacteria</taxon>
        <taxon>Rhodobacterales</taxon>
        <taxon>Roseobacteraceae</taxon>
        <taxon>Donghicola</taxon>
    </lineage>
</organism>
<dbReference type="GO" id="GO:0008677">
    <property type="term" value="F:2-dehydropantoate 2-reductase activity"/>
    <property type="evidence" value="ECO:0007669"/>
    <property type="project" value="UniProtKB-EC"/>
</dbReference>
<dbReference type="Pfam" id="PF08546">
    <property type="entry name" value="ApbA_C"/>
    <property type="match status" value="1"/>
</dbReference>
<dbReference type="PANTHER" id="PTHR21708:SF45">
    <property type="entry name" value="2-DEHYDROPANTOATE 2-REDUCTASE"/>
    <property type="match status" value="1"/>
</dbReference>
<dbReference type="EC" id="1.1.1.169" evidence="2"/>
<dbReference type="GO" id="GO:0005737">
    <property type="term" value="C:cytoplasm"/>
    <property type="evidence" value="ECO:0007669"/>
    <property type="project" value="TreeGrafter"/>
</dbReference>
<dbReference type="GO" id="GO:0015940">
    <property type="term" value="P:pantothenate biosynthetic process"/>
    <property type="evidence" value="ECO:0007669"/>
    <property type="project" value="UniProtKB-UniPathway"/>
</dbReference>
<evidence type="ECO:0000256" key="3">
    <source>
        <dbReference type="ARBA" id="ARBA00019465"/>
    </source>
</evidence>
<dbReference type="InterPro" id="IPR051402">
    <property type="entry name" value="KPR-Related"/>
</dbReference>
<comment type="catalytic activity">
    <reaction evidence="6">
        <text>(R)-pantoate + NADP(+) = 2-dehydropantoate + NADPH + H(+)</text>
        <dbReference type="Rhea" id="RHEA:16233"/>
        <dbReference type="ChEBI" id="CHEBI:11561"/>
        <dbReference type="ChEBI" id="CHEBI:15378"/>
        <dbReference type="ChEBI" id="CHEBI:15980"/>
        <dbReference type="ChEBI" id="CHEBI:57783"/>
        <dbReference type="ChEBI" id="CHEBI:58349"/>
        <dbReference type="EC" id="1.1.1.169"/>
    </reaction>
</comment>
<keyword evidence="4" id="KW-0566">Pantothenate biosynthesis</keyword>
<gene>
    <name evidence="9" type="ORF">KARMA_1698</name>
</gene>
<comment type="pathway">
    <text evidence="1">Cofactor biosynthesis; (R)-pantothenate biosynthesis; (R)-pantoate from 3-methyl-2-oxobutanoate: step 2/2.</text>
</comment>
<dbReference type="RefSeq" id="WP_072706128.1">
    <property type="nucleotide sequence ID" value="NZ_FMJB01000046.1"/>
</dbReference>
<dbReference type="InterPro" id="IPR008927">
    <property type="entry name" value="6-PGluconate_DH-like_C_sf"/>
</dbReference>
<evidence type="ECO:0000259" key="7">
    <source>
        <dbReference type="Pfam" id="PF02558"/>
    </source>
</evidence>
<feature type="domain" description="Ketopantoate reductase N-terminal" evidence="7">
    <location>
        <begin position="4"/>
        <end position="104"/>
    </location>
</feature>
<dbReference type="Gene3D" id="1.10.1040.10">
    <property type="entry name" value="N-(1-d-carboxylethyl)-l-norvaline Dehydrogenase, domain 2"/>
    <property type="match status" value="1"/>
</dbReference>
<dbReference type="SUPFAM" id="SSF51735">
    <property type="entry name" value="NAD(P)-binding Rossmann-fold domains"/>
    <property type="match status" value="1"/>
</dbReference>
<evidence type="ECO:0000256" key="5">
    <source>
        <dbReference type="ARBA" id="ARBA00032024"/>
    </source>
</evidence>
<evidence type="ECO:0000256" key="4">
    <source>
        <dbReference type="ARBA" id="ARBA00022655"/>
    </source>
</evidence>